<dbReference type="InterPro" id="IPR005467">
    <property type="entry name" value="His_kinase_dom"/>
</dbReference>
<dbReference type="GO" id="GO:0005524">
    <property type="term" value="F:ATP binding"/>
    <property type="evidence" value="ECO:0007669"/>
    <property type="project" value="UniProtKB-KW"/>
</dbReference>
<dbReference type="InterPro" id="IPR035965">
    <property type="entry name" value="PAS-like_dom_sf"/>
</dbReference>
<evidence type="ECO:0000256" key="3">
    <source>
        <dbReference type="ARBA" id="ARBA00022553"/>
    </source>
</evidence>
<dbReference type="PANTHER" id="PTHR43065:SF10">
    <property type="entry name" value="PEROXIDE STRESS-ACTIVATED HISTIDINE KINASE MAK3"/>
    <property type="match status" value="1"/>
</dbReference>
<reference evidence="11 12" key="2">
    <citation type="journal article" date="2010" name="Stand. Genomic Sci.">
        <title>Complete genome sequence of Sulfurospirillum deleyianum type strain (5175).</title>
        <authorList>
            <person name="Sikorski J."/>
            <person name="Lapidus A."/>
            <person name="Copeland A."/>
            <person name="Glavina Del Rio T."/>
            <person name="Nolan M."/>
            <person name="Lucas S."/>
            <person name="Chen F."/>
            <person name="Tice H."/>
            <person name="Cheng J.F."/>
            <person name="Saunders E."/>
            <person name="Bruce D."/>
            <person name="Goodwin L."/>
            <person name="Pitluck S."/>
            <person name="Ovchinnikova G."/>
            <person name="Pati A."/>
            <person name="Ivanova N."/>
            <person name="Mavromatis K."/>
            <person name="Chen A."/>
            <person name="Palaniappan K."/>
            <person name="Chain P."/>
            <person name="Land M."/>
            <person name="Hauser L."/>
            <person name="Chang Y.J."/>
            <person name="Jeffries C.D."/>
            <person name="Brettin T."/>
            <person name="Detter J.C."/>
            <person name="Han C."/>
            <person name="Rohde M."/>
            <person name="Lang E."/>
            <person name="Spring S."/>
            <person name="Goker M."/>
            <person name="Bristow J."/>
            <person name="Eisen J.A."/>
            <person name="Markowitz V."/>
            <person name="Hugenholtz P."/>
            <person name="Kyrpides N.C."/>
            <person name="Klenk H.P."/>
        </authorList>
    </citation>
    <scope>NUCLEOTIDE SEQUENCE [LARGE SCALE GENOMIC DNA]</scope>
    <source>
        <strain evidence="12">ATCC 51133 / DSM 6946 / 5175</strain>
    </source>
</reference>
<dbReference type="InterPro" id="IPR004358">
    <property type="entry name" value="Sig_transdc_His_kin-like_C"/>
</dbReference>
<keyword evidence="9" id="KW-1133">Transmembrane helix</keyword>
<dbReference type="Gene3D" id="3.30.450.20">
    <property type="entry name" value="PAS domain"/>
    <property type="match status" value="1"/>
</dbReference>
<evidence type="ECO:0000313" key="11">
    <source>
        <dbReference type="EMBL" id="ACZ12202.1"/>
    </source>
</evidence>
<dbReference type="EMBL" id="CP001816">
    <property type="protein sequence ID" value="ACZ12202.1"/>
    <property type="molecule type" value="Genomic_DNA"/>
</dbReference>
<gene>
    <name evidence="11" type="ordered locus">Sdel_1179</name>
</gene>
<sequence precursor="true">MNKIPLVFVALFLFVHTAFALDIKNVLIINSYHKGYYWSDTIIDTLQKNLEKENCYLHVLYMDSKRINTENYLDSLTKSYQLQLEKREFDLIVAVDNFAYDFVCKNYEKLRLNQNIYFIGLEKSPSEIAQTYNLLPKTSGLMEKRLIVENIFFIKETLPRIKKIYIVNDESKNGNDTHTFIEEAMMRFKDEIEFKYIRSSSLSELKSLFHAFREDEALFFVRFYNDKEGNLVDNLQLTLFLNECKIPVFVTDNEFIDFVFGGYILHVEKMAHQASIEINNILKSYTFHPQINTYTLFEKVINYKKLESFQKQFTISLSNTTKLINSPENFFDKYKLFINIVFILSPFLLILIIGLIYNIYVRIKKTHLLEQRMEFDKILLESLDHPIVWYNENGFIVESNKNFERFLELSFENSPHIQLKTLIEDNTINVLMKRLFEHTRKNFSALEIDLTCKDNNKKHTFIIKNPEYAQNTYNLKGNVAIFLDITDIRHAMQKQRKQQEFIIQQSKLAEIGEILSSIAHQWKTPLIEISAIVQEYFYVQHRLLEEEHAAYQNDVMTQIKYMTDTIDDFQTFLKPSNEKITFNIQESIEKILSIVDHTIRYNHIEILMDIEENSNLCIYGYKNEFMQSLLNIINNAKEQILKQKEKTKTLKGMIKITIFNQNDYLILTIEDNGGGVSQPNIEDIFNPYVTTKSNGLGIGLYMSKMIIEDKMHGKISVENSRFGAKFTIQLKVCHYENSRA</sequence>
<accession>D1B282</accession>
<dbReference type="HOGENOM" id="CLU_000445_89_20_7"/>
<evidence type="ECO:0000256" key="6">
    <source>
        <dbReference type="ARBA" id="ARBA00022777"/>
    </source>
</evidence>
<evidence type="ECO:0000259" key="10">
    <source>
        <dbReference type="PROSITE" id="PS50109"/>
    </source>
</evidence>
<protein>
    <recommendedName>
        <fullName evidence="2">histidine kinase</fullName>
        <ecNumber evidence="2">2.7.13.3</ecNumber>
    </recommendedName>
</protein>
<evidence type="ECO:0000256" key="7">
    <source>
        <dbReference type="ARBA" id="ARBA00022840"/>
    </source>
</evidence>
<dbReference type="eggNOG" id="COG5000">
    <property type="taxonomic scope" value="Bacteria"/>
</dbReference>
<proteinExistence type="predicted"/>
<feature type="transmembrane region" description="Helical" evidence="9">
    <location>
        <begin position="336"/>
        <end position="360"/>
    </location>
</feature>
<dbReference type="InterPro" id="IPR003594">
    <property type="entry name" value="HATPase_dom"/>
</dbReference>
<keyword evidence="9" id="KW-0812">Transmembrane</keyword>
<dbReference type="Gene3D" id="3.30.565.10">
    <property type="entry name" value="Histidine kinase-like ATPase, C-terminal domain"/>
    <property type="match status" value="1"/>
</dbReference>
<evidence type="ECO:0000256" key="9">
    <source>
        <dbReference type="SAM" id="Phobius"/>
    </source>
</evidence>
<dbReference type="Pfam" id="PF02518">
    <property type="entry name" value="HATPase_c"/>
    <property type="match status" value="1"/>
</dbReference>
<keyword evidence="3" id="KW-0597">Phosphoprotein</keyword>
<dbReference type="PRINTS" id="PR00344">
    <property type="entry name" value="BCTRLSENSOR"/>
</dbReference>
<name>D1B282_SULD5</name>
<evidence type="ECO:0000256" key="8">
    <source>
        <dbReference type="ARBA" id="ARBA00023012"/>
    </source>
</evidence>
<feature type="domain" description="Histidine kinase" evidence="10">
    <location>
        <begin position="517"/>
        <end position="734"/>
    </location>
</feature>
<dbReference type="OrthoDB" id="5385971at2"/>
<dbReference type="AlphaFoldDB" id="D1B282"/>
<dbReference type="SUPFAM" id="SSF55874">
    <property type="entry name" value="ATPase domain of HSP90 chaperone/DNA topoisomerase II/histidine kinase"/>
    <property type="match status" value="1"/>
</dbReference>
<evidence type="ECO:0000256" key="5">
    <source>
        <dbReference type="ARBA" id="ARBA00022741"/>
    </source>
</evidence>
<dbReference type="PROSITE" id="PS50109">
    <property type="entry name" value="HIS_KIN"/>
    <property type="match status" value="1"/>
</dbReference>
<dbReference type="RefSeq" id="WP_012856959.1">
    <property type="nucleotide sequence ID" value="NC_013512.1"/>
</dbReference>
<dbReference type="STRING" id="525898.Sdel_1179"/>
<dbReference type="Proteomes" id="UP000002222">
    <property type="component" value="Chromosome"/>
</dbReference>
<keyword evidence="4" id="KW-0808">Transferase</keyword>
<organism evidence="11 12">
    <name type="scientific">Sulfurospirillum deleyianum (strain ATCC 51133 / DSM 6946 / 5175)</name>
    <dbReference type="NCBI Taxonomy" id="525898"/>
    <lineage>
        <taxon>Bacteria</taxon>
        <taxon>Pseudomonadati</taxon>
        <taxon>Campylobacterota</taxon>
        <taxon>Epsilonproteobacteria</taxon>
        <taxon>Campylobacterales</taxon>
        <taxon>Sulfurospirillaceae</taxon>
        <taxon>Sulfurospirillum</taxon>
    </lineage>
</organism>
<dbReference type="SUPFAM" id="SSF55785">
    <property type="entry name" value="PYP-like sensor domain (PAS domain)"/>
    <property type="match status" value="1"/>
</dbReference>
<comment type="catalytic activity">
    <reaction evidence="1">
        <text>ATP + protein L-histidine = ADP + protein N-phospho-L-histidine.</text>
        <dbReference type="EC" id="2.7.13.3"/>
    </reaction>
</comment>
<evidence type="ECO:0000256" key="4">
    <source>
        <dbReference type="ARBA" id="ARBA00022679"/>
    </source>
</evidence>
<dbReference type="SMART" id="SM00387">
    <property type="entry name" value="HATPase_c"/>
    <property type="match status" value="1"/>
</dbReference>
<keyword evidence="8" id="KW-0902">Two-component regulatory system</keyword>
<evidence type="ECO:0000256" key="2">
    <source>
        <dbReference type="ARBA" id="ARBA00012438"/>
    </source>
</evidence>
<keyword evidence="6" id="KW-0418">Kinase</keyword>
<keyword evidence="7 11" id="KW-0067">ATP-binding</keyword>
<dbReference type="KEGG" id="sdl:Sdel_1179"/>
<keyword evidence="5" id="KW-0547">Nucleotide-binding</keyword>
<keyword evidence="12" id="KW-1185">Reference proteome</keyword>
<dbReference type="PANTHER" id="PTHR43065">
    <property type="entry name" value="SENSOR HISTIDINE KINASE"/>
    <property type="match status" value="1"/>
</dbReference>
<dbReference type="GO" id="GO:0000155">
    <property type="term" value="F:phosphorelay sensor kinase activity"/>
    <property type="evidence" value="ECO:0007669"/>
    <property type="project" value="InterPro"/>
</dbReference>
<evidence type="ECO:0000313" key="12">
    <source>
        <dbReference type="Proteomes" id="UP000002222"/>
    </source>
</evidence>
<dbReference type="EC" id="2.7.13.3" evidence="2"/>
<dbReference type="InterPro" id="IPR036097">
    <property type="entry name" value="HisK_dim/P_sf"/>
</dbReference>
<evidence type="ECO:0000256" key="1">
    <source>
        <dbReference type="ARBA" id="ARBA00000085"/>
    </source>
</evidence>
<dbReference type="InterPro" id="IPR036890">
    <property type="entry name" value="HATPase_C_sf"/>
</dbReference>
<keyword evidence="9" id="KW-0472">Membrane</keyword>
<dbReference type="SUPFAM" id="SSF47384">
    <property type="entry name" value="Homodimeric domain of signal transducing histidine kinase"/>
    <property type="match status" value="1"/>
</dbReference>
<reference evidence="12" key="1">
    <citation type="submission" date="2009-11" db="EMBL/GenBank/DDBJ databases">
        <title>The complete genome of Sulfurospirillum deleyianum DSM 6946.</title>
        <authorList>
            <consortium name="US DOE Joint Genome Institute (JGI-PGF)"/>
            <person name="Lucas S."/>
            <person name="Copeland A."/>
            <person name="Lapidus A."/>
            <person name="Glavina del Rio T."/>
            <person name="Dalin E."/>
            <person name="Tice H."/>
            <person name="Bruce D."/>
            <person name="Goodwin L."/>
            <person name="Pitluck S."/>
            <person name="Kyrpides N."/>
            <person name="Mavromatis K."/>
            <person name="Ivanova N."/>
            <person name="Ovchinnikova G."/>
            <person name="Munk A.C."/>
            <person name="Lu M."/>
            <person name="Brettin T."/>
            <person name="Detter J.C."/>
            <person name="Han C."/>
            <person name="Tapia R."/>
            <person name="Larimer F."/>
            <person name="Land M."/>
            <person name="Hauser L."/>
            <person name="Markowitz V."/>
            <person name="Cheng J.F."/>
            <person name="Hugenholtz P."/>
            <person name="Woyke T."/>
            <person name="Wu D."/>
            <person name="Aumann P."/>
            <person name="Schneider S."/>
            <person name="Lang E."/>
            <person name="Spring S."/>
            <person name="Klenk H.P."/>
            <person name="Eisen J.A."/>
        </authorList>
    </citation>
    <scope>NUCLEOTIDE SEQUENCE [LARGE SCALE GENOMIC DNA]</scope>
    <source>
        <strain evidence="12">ATCC 51133 / DSM 6946 / 5175</strain>
    </source>
</reference>
<dbReference type="Gene3D" id="3.40.50.2300">
    <property type="match status" value="2"/>
</dbReference>